<feature type="compositionally biased region" description="Polar residues" evidence="1">
    <location>
        <begin position="11"/>
        <end position="20"/>
    </location>
</feature>
<evidence type="ECO:0000256" key="1">
    <source>
        <dbReference type="SAM" id="MobiDB-lite"/>
    </source>
</evidence>
<evidence type="ECO:0000313" key="3">
    <source>
        <dbReference type="Proteomes" id="UP000271870"/>
    </source>
</evidence>
<organism evidence="2 3">
    <name type="scientific">Dickeya undicola</name>
    <dbReference type="NCBI Taxonomy" id="1577887"/>
    <lineage>
        <taxon>Bacteria</taxon>
        <taxon>Pseudomonadati</taxon>
        <taxon>Pseudomonadota</taxon>
        <taxon>Gammaproteobacteria</taxon>
        <taxon>Enterobacterales</taxon>
        <taxon>Pectobacteriaceae</taxon>
        <taxon>Dickeya</taxon>
    </lineage>
</organism>
<evidence type="ECO:0000313" key="2">
    <source>
        <dbReference type="EMBL" id="RNM18200.1"/>
    </source>
</evidence>
<feature type="compositionally biased region" description="Gly residues" evidence="1">
    <location>
        <begin position="52"/>
        <end position="69"/>
    </location>
</feature>
<feature type="region of interest" description="Disordered" evidence="1">
    <location>
        <begin position="31"/>
        <end position="69"/>
    </location>
</feature>
<comment type="caution">
    <text evidence="2">The sequence shown here is derived from an EMBL/GenBank/DDBJ whole genome shotgun (WGS) entry which is preliminary data.</text>
</comment>
<name>A0ABX9WQT9_9GAMM</name>
<dbReference type="EMBL" id="RJLS01000058">
    <property type="protein sequence ID" value="RNM18200.1"/>
    <property type="molecule type" value="Genomic_DNA"/>
</dbReference>
<keyword evidence="3" id="KW-1185">Reference proteome</keyword>
<proteinExistence type="predicted"/>
<feature type="non-terminal residue" evidence="2">
    <location>
        <position position="69"/>
    </location>
</feature>
<feature type="region of interest" description="Disordered" evidence="1">
    <location>
        <begin position="1"/>
        <end position="20"/>
    </location>
</feature>
<accession>A0ABX9WQT9</accession>
<protein>
    <submittedName>
        <fullName evidence="2">Uncharacterized protein</fullName>
    </submittedName>
</protein>
<reference evidence="2 3" key="1">
    <citation type="submission" date="2018-11" db="EMBL/GenBank/DDBJ databases">
        <title>Characterization of surface water Dickeya isolates.</title>
        <authorList>
            <person name="Van Gijsegem F."/>
            <person name="Pedron J."/>
        </authorList>
    </citation>
    <scope>NUCLEOTIDE SEQUENCE [LARGE SCALE GENOMIC DNA]</scope>
    <source>
        <strain evidence="2 3">FVG10-MFV-A16</strain>
    </source>
</reference>
<gene>
    <name evidence="2" type="ORF">EFS38_20230</name>
</gene>
<sequence>MQPGGLALAGANQSGSASGTTYAAVSDGTLVIHNPDGQQQDVSGLSRDTAGYPGGNGGVAGGAGGQYGA</sequence>
<dbReference type="Proteomes" id="UP000271870">
    <property type="component" value="Unassembled WGS sequence"/>
</dbReference>